<comment type="caution">
    <text evidence="1">The sequence shown here is derived from an EMBL/GenBank/DDBJ whole genome shotgun (WGS) entry which is preliminary data.</text>
</comment>
<protein>
    <submittedName>
        <fullName evidence="1">Uncharacterized protein</fullName>
    </submittedName>
</protein>
<dbReference type="EMBL" id="CM047750">
    <property type="protein sequence ID" value="KAJ0007324.1"/>
    <property type="molecule type" value="Genomic_DNA"/>
</dbReference>
<name>A0ACC0X0G6_9ROSI</name>
<proteinExistence type="predicted"/>
<reference evidence="2" key="1">
    <citation type="journal article" date="2023" name="G3 (Bethesda)">
        <title>Genome assembly and association tests identify interacting loci associated with vigor, precocity, and sex in interspecific pistachio rootstocks.</title>
        <authorList>
            <person name="Palmer W."/>
            <person name="Jacygrad E."/>
            <person name="Sagayaradj S."/>
            <person name="Cavanaugh K."/>
            <person name="Han R."/>
            <person name="Bertier L."/>
            <person name="Beede B."/>
            <person name="Kafkas S."/>
            <person name="Golino D."/>
            <person name="Preece J."/>
            <person name="Michelmore R."/>
        </authorList>
    </citation>
    <scope>NUCLEOTIDE SEQUENCE [LARGE SCALE GENOMIC DNA]</scope>
</reference>
<evidence type="ECO:0000313" key="1">
    <source>
        <dbReference type="EMBL" id="KAJ0007324.1"/>
    </source>
</evidence>
<keyword evidence="2" id="KW-1185">Reference proteome</keyword>
<dbReference type="Proteomes" id="UP001163603">
    <property type="component" value="Chromosome 15"/>
</dbReference>
<evidence type="ECO:0000313" key="2">
    <source>
        <dbReference type="Proteomes" id="UP001163603"/>
    </source>
</evidence>
<sequence length="361" mass="39963">MAQPSHLSQHIESFVNFSSSPAHQAASLDAVVSLLKNNVLTIEKLVREMDMYLTTTDDVTRARGILLGEVLSNLYFTVNSINLSLQNSVEDFLYGICEAIDGEKDPQCLMLTFCIVESTGEDFDVKRDDLSSALMRIAKHAGAIWSLIKDAIYFSLEPSLFFGLESLDGLGFEDNAILREALTLLQTVIKQNTDLFLSQIIADEEINFIFRSISNFKSYNNIPMESKQKLHAVGCILSVSVKASLASCNRVMESFFPSLVDALGLSVRNSSQDWFPNDNYVLAERLNHAALYLCIELIAACRDVISGSEPFMTESALAHEKWCCLIQSFSASLTKAFTFTSATSTNEDAYDADVYFGGESC</sequence>
<accession>A0ACC0X0G6</accession>
<organism evidence="1 2">
    <name type="scientific">Pistacia integerrima</name>
    <dbReference type="NCBI Taxonomy" id="434235"/>
    <lineage>
        <taxon>Eukaryota</taxon>
        <taxon>Viridiplantae</taxon>
        <taxon>Streptophyta</taxon>
        <taxon>Embryophyta</taxon>
        <taxon>Tracheophyta</taxon>
        <taxon>Spermatophyta</taxon>
        <taxon>Magnoliopsida</taxon>
        <taxon>eudicotyledons</taxon>
        <taxon>Gunneridae</taxon>
        <taxon>Pentapetalae</taxon>
        <taxon>rosids</taxon>
        <taxon>malvids</taxon>
        <taxon>Sapindales</taxon>
        <taxon>Anacardiaceae</taxon>
        <taxon>Pistacia</taxon>
    </lineage>
</organism>
<gene>
    <name evidence="1" type="ORF">Pint_29610</name>
</gene>